<accession>A0A6N2AEM7</accession>
<feature type="compositionally biased region" description="Polar residues" evidence="1">
    <location>
        <begin position="95"/>
        <end position="113"/>
    </location>
</feature>
<feature type="region of interest" description="Disordered" evidence="1">
    <location>
        <begin position="283"/>
        <end position="307"/>
    </location>
</feature>
<evidence type="ECO:0000256" key="1">
    <source>
        <dbReference type="SAM" id="MobiDB-lite"/>
    </source>
</evidence>
<evidence type="ECO:0000313" key="2">
    <source>
        <dbReference type="EMBL" id="TMW80897.1"/>
    </source>
</evidence>
<dbReference type="EMBL" id="RXGB01035747">
    <property type="protein sequence ID" value="TMW80897.1"/>
    <property type="molecule type" value="Genomic_DNA"/>
</dbReference>
<protein>
    <submittedName>
        <fullName evidence="2">Uncharacterized protein</fullName>
    </submittedName>
</protein>
<reference evidence="2" key="1">
    <citation type="submission" date="2019-05" db="EMBL/GenBank/DDBJ databases">
        <title>The de novo reference genome and transcriptome assemblies of the wild tomato species Solanum chilense.</title>
        <authorList>
            <person name="Stam R."/>
            <person name="Nosenko T."/>
            <person name="Hoerger A.C."/>
            <person name="Stephan W."/>
            <person name="Seidel M.A."/>
            <person name="Kuhn J.M.M."/>
            <person name="Haberer G."/>
            <person name="Tellier A."/>
        </authorList>
    </citation>
    <scope>NUCLEOTIDE SEQUENCE</scope>
    <source>
        <tissue evidence="2">Mature leaves</tissue>
    </source>
</reference>
<dbReference type="AlphaFoldDB" id="A0A6N2AEM7"/>
<feature type="non-terminal residue" evidence="2">
    <location>
        <position position="394"/>
    </location>
</feature>
<feature type="compositionally biased region" description="Polar residues" evidence="1">
    <location>
        <begin position="1"/>
        <end position="17"/>
    </location>
</feature>
<organism evidence="2">
    <name type="scientific">Solanum chilense</name>
    <name type="common">Tomato</name>
    <name type="synonym">Lycopersicon chilense</name>
    <dbReference type="NCBI Taxonomy" id="4083"/>
    <lineage>
        <taxon>Eukaryota</taxon>
        <taxon>Viridiplantae</taxon>
        <taxon>Streptophyta</taxon>
        <taxon>Embryophyta</taxon>
        <taxon>Tracheophyta</taxon>
        <taxon>Spermatophyta</taxon>
        <taxon>Magnoliopsida</taxon>
        <taxon>eudicotyledons</taxon>
        <taxon>Gunneridae</taxon>
        <taxon>Pentapetalae</taxon>
        <taxon>asterids</taxon>
        <taxon>lamiids</taxon>
        <taxon>Solanales</taxon>
        <taxon>Solanaceae</taxon>
        <taxon>Solanoideae</taxon>
        <taxon>Solaneae</taxon>
        <taxon>Solanum</taxon>
        <taxon>Solanum subgen. Lycopersicon</taxon>
    </lineage>
</organism>
<gene>
    <name evidence="2" type="ORF">EJD97_013913</name>
</gene>
<proteinExistence type="predicted"/>
<comment type="caution">
    <text evidence="2">The sequence shown here is derived from an EMBL/GenBank/DDBJ whole genome shotgun (WGS) entry which is preliminary data.</text>
</comment>
<feature type="compositionally biased region" description="Polar residues" evidence="1">
    <location>
        <begin position="122"/>
        <end position="138"/>
    </location>
</feature>
<feature type="region of interest" description="Disordered" evidence="1">
    <location>
        <begin position="1"/>
        <end position="26"/>
    </location>
</feature>
<feature type="non-terminal residue" evidence="2">
    <location>
        <position position="1"/>
    </location>
</feature>
<name>A0A6N2AEM7_SOLCI</name>
<feature type="region of interest" description="Disordered" evidence="1">
    <location>
        <begin position="94"/>
        <end position="145"/>
    </location>
</feature>
<sequence length="394" mass="44085">EEESNVQSKNTEMTDGASSSSSRLREEAIQVATIEAEMDEFRHNRERDRNLNLQVGEVQRAANLQELVRGESQRIGEENIQAIAAEKLSSMAAAKSQSTNSRAMEAAQSSSGINRLDESRQKSVTGDSLQGLNPQFPQRGQDRGSRYIDSRQGIVMGESQILQAQGHREGNQQYNPSIYSQICIDNSNKELEIYQQHQQFANTTSRNTSSRIIVGSIHNNQGAGHSSELLRKQGNNQGNPNITTSNSDRNVQETVRLNVEPVGIQNYQMNFPKISTNFDRNTKKNVVDRNDPTLANTDKTAKKDQAQEPAPYTVIQTYADRLRFNQSQKGVSLTEPEITTKQGLPAVLFVKDEVVKELASTYKYTLIGKFIYTMPRVELIRKNFILQTQLSGGV</sequence>